<name>A0A5N6K3M2_MONLA</name>
<protein>
    <submittedName>
        <fullName evidence="3">Uncharacterized protein</fullName>
    </submittedName>
</protein>
<feature type="region of interest" description="Disordered" evidence="2">
    <location>
        <begin position="1"/>
        <end position="24"/>
    </location>
</feature>
<dbReference type="Pfam" id="PF00022">
    <property type="entry name" value="Actin"/>
    <property type="match status" value="1"/>
</dbReference>
<evidence type="ECO:0000256" key="1">
    <source>
        <dbReference type="RuleBase" id="RU000487"/>
    </source>
</evidence>
<dbReference type="SMART" id="SM00268">
    <property type="entry name" value="ACTIN"/>
    <property type="match status" value="1"/>
</dbReference>
<proteinExistence type="inferred from homology"/>
<feature type="compositionally biased region" description="Acidic residues" evidence="2">
    <location>
        <begin position="162"/>
        <end position="172"/>
    </location>
</feature>
<sequence>MAQAPDDREAAPSPKRIKLDKPLLPNPAFPLPPIAPFLFFGGTGPTRLPKSIASLIDLGYLPPDEYEDYLPPKEMAGGKKSGRTLMREEGLERTDNGLKQTSWPEATPINQKNYYTEFGKRDDQLLASRLQNEANQEKLIRDAKNKDRALARTGNADVPLPMDEDESEDSDVTDELAASKIIVIHPGSQNLRIGLANDALPKTVIMAIAERFPVTESQEYEPRPKREDSTLPPEQQFGEEWSKKYAKQCADLKVDMRANRRKVLPNSKELVVNYNRRIEPEKIPEHNDPLRIEWTDIAKGSISTFTGPDAQRIADNSDPPYRLFWPMQHGWFHENDYDVFEAMLDDFETIIEQAMRRDLGLNRSGEWEQYSCVMVVPDLYDKKYLEQMLHMCLVGFGFKQVAFMQESHAATFGAGYTSACVVDVGAQKTSICCVEDGMCLEDSRVNLKYGGYDVTETFIKMMLYDHFPYADINLKRRYDFLLAEELKIKYCTMNQAEISVQLYNFHLRAPNQPTHKYGFKTYDEVILAPMGFYDPSIFDNSEKLKGRRKHIDRSYNAYDVDTPDDPTSAAQLAILAAIKPSIAVNANGYNPNGFASNGMTDASFSTPQKEKPNPFNLLRMDTDNPVHSSVTSAAASPAPEGAGTPAPAPFVFGGNGTSIDSPGLTNGINGTHTDTTPNPPAAKHDDKKARDFYGGIMLIGGGAKTPGFGPFLEDRLKKKRPDLAEKILVGTSPREMDGQVVVWKGASVFARMKMHESWIGQKEYEMLGARVLSQKILWHY</sequence>
<reference evidence="3 4" key="1">
    <citation type="submission" date="2019-06" db="EMBL/GenBank/DDBJ databases">
        <title>Genome Sequence of the Brown Rot Fungal Pathogen Monilinia laxa.</title>
        <authorList>
            <person name="De Miccolis Angelini R.M."/>
            <person name="Landi L."/>
            <person name="Abate D."/>
            <person name="Pollastro S."/>
            <person name="Romanazzi G."/>
            <person name="Faretra F."/>
        </authorList>
    </citation>
    <scope>NUCLEOTIDE SEQUENCE [LARGE SCALE GENOMIC DNA]</scope>
    <source>
        <strain evidence="3 4">Mlax316</strain>
    </source>
</reference>
<comment type="similarity">
    <text evidence="1">Belongs to the actin family.</text>
</comment>
<feature type="compositionally biased region" description="Basic and acidic residues" evidence="2">
    <location>
        <begin position="1"/>
        <end position="10"/>
    </location>
</feature>
<dbReference type="FunFam" id="3.90.640.10:FF:000066">
    <property type="entry name" value="Actin-related protein 8"/>
    <property type="match status" value="1"/>
</dbReference>
<keyword evidence="4" id="KW-1185">Reference proteome</keyword>
<dbReference type="AlphaFoldDB" id="A0A5N6K3M2"/>
<evidence type="ECO:0000313" key="4">
    <source>
        <dbReference type="Proteomes" id="UP000326757"/>
    </source>
</evidence>
<dbReference type="FunFam" id="3.30.420.40:FF:000201">
    <property type="entry name" value="Actin-related protein 8"/>
    <property type="match status" value="1"/>
</dbReference>
<feature type="region of interest" description="Disordered" evidence="2">
    <location>
        <begin position="623"/>
        <end position="645"/>
    </location>
</feature>
<feature type="region of interest" description="Disordered" evidence="2">
    <location>
        <begin position="216"/>
        <end position="240"/>
    </location>
</feature>
<dbReference type="PANTHER" id="PTHR11937">
    <property type="entry name" value="ACTIN"/>
    <property type="match status" value="1"/>
</dbReference>
<dbReference type="SUPFAM" id="SSF53067">
    <property type="entry name" value="Actin-like ATPase domain"/>
    <property type="match status" value="2"/>
</dbReference>
<dbReference type="Gene3D" id="3.90.640.10">
    <property type="entry name" value="Actin, Chain A, domain 4"/>
    <property type="match status" value="1"/>
</dbReference>
<evidence type="ECO:0000313" key="3">
    <source>
        <dbReference type="EMBL" id="KAB8296978.1"/>
    </source>
</evidence>
<gene>
    <name evidence="3" type="ORF">EYC80_002381</name>
</gene>
<dbReference type="Proteomes" id="UP000326757">
    <property type="component" value="Unassembled WGS sequence"/>
</dbReference>
<dbReference type="EMBL" id="VIGI01000008">
    <property type="protein sequence ID" value="KAB8296978.1"/>
    <property type="molecule type" value="Genomic_DNA"/>
</dbReference>
<dbReference type="InterPro" id="IPR043129">
    <property type="entry name" value="ATPase_NBD"/>
</dbReference>
<feature type="region of interest" description="Disordered" evidence="2">
    <location>
        <begin position="145"/>
        <end position="172"/>
    </location>
</feature>
<evidence type="ECO:0000256" key="2">
    <source>
        <dbReference type="SAM" id="MobiDB-lite"/>
    </source>
</evidence>
<comment type="caution">
    <text evidence="3">The sequence shown here is derived from an EMBL/GenBank/DDBJ whole genome shotgun (WGS) entry which is preliminary data.</text>
</comment>
<dbReference type="FunFam" id="3.30.420.40:FF:000232">
    <property type="entry name" value="Actin-related protein 8"/>
    <property type="match status" value="1"/>
</dbReference>
<dbReference type="CDD" id="cd10206">
    <property type="entry name" value="ASKHA_NBD_Arp8-like"/>
    <property type="match status" value="1"/>
</dbReference>
<dbReference type="InterPro" id="IPR004000">
    <property type="entry name" value="Actin"/>
</dbReference>
<feature type="compositionally biased region" description="Low complexity" evidence="2">
    <location>
        <begin position="625"/>
        <end position="645"/>
    </location>
</feature>
<dbReference type="Gene3D" id="3.30.420.40">
    <property type="match status" value="3"/>
</dbReference>
<dbReference type="OrthoDB" id="5572108at2759"/>
<organism evidence="3 4">
    <name type="scientific">Monilinia laxa</name>
    <name type="common">Brown rot fungus</name>
    <name type="synonym">Sclerotinia laxa</name>
    <dbReference type="NCBI Taxonomy" id="61186"/>
    <lineage>
        <taxon>Eukaryota</taxon>
        <taxon>Fungi</taxon>
        <taxon>Dikarya</taxon>
        <taxon>Ascomycota</taxon>
        <taxon>Pezizomycotina</taxon>
        <taxon>Leotiomycetes</taxon>
        <taxon>Helotiales</taxon>
        <taxon>Sclerotiniaceae</taxon>
        <taxon>Monilinia</taxon>
    </lineage>
</organism>
<accession>A0A5N6K3M2</accession>
<feature type="compositionally biased region" description="Basic and acidic residues" evidence="2">
    <location>
        <begin position="220"/>
        <end position="229"/>
    </location>
</feature>